<gene>
    <name evidence="1" type="ORF">AWC06_06700</name>
</gene>
<dbReference type="OrthoDB" id="3572655at2"/>
<dbReference type="EMBL" id="LQOW01000004">
    <property type="protein sequence ID" value="ORV64238.1"/>
    <property type="molecule type" value="Genomic_DNA"/>
</dbReference>
<dbReference type="Pfam" id="PF22234">
    <property type="entry name" value="Rv2466c-like"/>
    <property type="match status" value="1"/>
</dbReference>
<proteinExistence type="predicted"/>
<organism evidence="1 2">
    <name type="scientific">Mycobacterium fragae</name>
    <dbReference type="NCBI Taxonomy" id="1260918"/>
    <lineage>
        <taxon>Bacteria</taxon>
        <taxon>Bacillati</taxon>
        <taxon>Actinomycetota</taxon>
        <taxon>Actinomycetes</taxon>
        <taxon>Mycobacteriales</taxon>
        <taxon>Mycobacteriaceae</taxon>
        <taxon>Mycobacterium</taxon>
    </lineage>
</organism>
<accession>A0A1X1V5M7</accession>
<dbReference type="AlphaFoldDB" id="A0A1X1V5M7"/>
<dbReference type="Gene3D" id="3.40.30.10">
    <property type="entry name" value="Glutaredoxin"/>
    <property type="match status" value="1"/>
</dbReference>
<dbReference type="STRING" id="1260918.AWC06_06700"/>
<protein>
    <submittedName>
        <fullName evidence="1">Disulfide bond formation protein DsbA</fullName>
    </submittedName>
</protein>
<dbReference type="Proteomes" id="UP000194000">
    <property type="component" value="Unassembled WGS sequence"/>
</dbReference>
<keyword evidence="2" id="KW-1185">Reference proteome</keyword>
<comment type="caution">
    <text evidence="1">The sequence shown here is derived from an EMBL/GenBank/DDBJ whole genome shotgun (WGS) entry which is preliminary data.</text>
</comment>
<evidence type="ECO:0000313" key="1">
    <source>
        <dbReference type="EMBL" id="ORV64238.1"/>
    </source>
</evidence>
<name>A0A1X1V5M7_9MYCO</name>
<dbReference type="SUPFAM" id="SSF52833">
    <property type="entry name" value="Thioredoxin-like"/>
    <property type="match status" value="1"/>
</dbReference>
<sequence length="204" mass="21679">MNTIELYVDPICPFAWATSRWLKAAGQTVDCRVALRQMSLATLNEGRDVDPGHRAKLNWSKRLGRVFAAATADGGPNAFSELYEALGTRIHNRHEKLSDTTVKEALATTSCSPALADVLDDPTWEDAVRTAHRCSQEALGGSGGSPIIAVNGTAFFGPVLTSVPNPDDGAALLEAIIAAATTPGFAVLQRPYQGPPTISHDANR</sequence>
<dbReference type="InterPro" id="IPR036249">
    <property type="entry name" value="Thioredoxin-like_sf"/>
</dbReference>
<dbReference type="InterPro" id="IPR053977">
    <property type="entry name" value="Rv2466c-like"/>
</dbReference>
<dbReference type="RefSeq" id="WP_085194023.1">
    <property type="nucleotide sequence ID" value="NZ_JACKVI010000009.1"/>
</dbReference>
<reference evidence="1 2" key="1">
    <citation type="submission" date="2016-01" db="EMBL/GenBank/DDBJ databases">
        <title>The new phylogeny of the genus Mycobacterium.</title>
        <authorList>
            <person name="Tarcisio F."/>
            <person name="Conor M."/>
            <person name="Antonella G."/>
            <person name="Elisabetta G."/>
            <person name="Giulia F.S."/>
            <person name="Sara T."/>
            <person name="Anna F."/>
            <person name="Clotilde B."/>
            <person name="Roberto B."/>
            <person name="Veronica D.S."/>
            <person name="Fabio R."/>
            <person name="Monica P."/>
            <person name="Olivier J."/>
            <person name="Enrico T."/>
            <person name="Nicola S."/>
        </authorList>
    </citation>
    <scope>NUCLEOTIDE SEQUENCE [LARGE SCALE GENOMIC DNA]</scope>
    <source>
        <strain evidence="1 2">DSM 45731</strain>
    </source>
</reference>
<evidence type="ECO:0000313" key="2">
    <source>
        <dbReference type="Proteomes" id="UP000194000"/>
    </source>
</evidence>